<dbReference type="RefSeq" id="WP_006883793.1">
    <property type="nucleotide sequence ID" value="NZ_AOIU01000025.1"/>
</dbReference>
<dbReference type="EMBL" id="AOIU01000025">
    <property type="protein sequence ID" value="ELZ25474.1"/>
    <property type="molecule type" value="Genomic_DNA"/>
</dbReference>
<comment type="caution">
    <text evidence="1">The sequence shown here is derived from an EMBL/GenBank/DDBJ whole genome shotgun (WGS) entry which is preliminary data.</text>
</comment>
<reference evidence="1 2" key="1">
    <citation type="journal article" date="2014" name="PLoS Genet.">
        <title>Phylogenetically driven sequencing of extremely halophilic archaea reveals strategies for static and dynamic osmo-response.</title>
        <authorList>
            <person name="Becker E.A."/>
            <person name="Seitzer P.M."/>
            <person name="Tritt A."/>
            <person name="Larsen D."/>
            <person name="Krusor M."/>
            <person name="Yao A.I."/>
            <person name="Wu D."/>
            <person name="Madern D."/>
            <person name="Eisen J.A."/>
            <person name="Darling A.E."/>
            <person name="Facciotti M.T."/>
        </authorList>
    </citation>
    <scope>NUCLEOTIDE SEQUENCE [LARGE SCALE GENOMIC DNA]</scope>
    <source>
        <strain evidence="1 2">2-9-1</strain>
    </source>
</reference>
<sequence>MTATADAGDSEDGPTTPTFRGCVFCYSAEWAYYGAKKGIRAVKD</sequence>
<dbReference type="Proteomes" id="UP000011626">
    <property type="component" value="Unassembled WGS sequence"/>
</dbReference>
<dbReference type="AlphaFoldDB" id="M0CUC3"/>
<name>M0CUC3_9EURY</name>
<evidence type="ECO:0000313" key="1">
    <source>
        <dbReference type="EMBL" id="ELZ25474.1"/>
    </source>
</evidence>
<organism evidence="1 2">
    <name type="scientific">Halosimplex carlsbadense 2-9-1</name>
    <dbReference type="NCBI Taxonomy" id="797114"/>
    <lineage>
        <taxon>Archaea</taxon>
        <taxon>Methanobacteriati</taxon>
        <taxon>Methanobacteriota</taxon>
        <taxon>Stenosarchaea group</taxon>
        <taxon>Halobacteria</taxon>
        <taxon>Halobacteriales</taxon>
        <taxon>Haloarculaceae</taxon>
        <taxon>Halosimplex</taxon>
    </lineage>
</organism>
<accession>M0CUC3</accession>
<proteinExistence type="predicted"/>
<evidence type="ECO:0000313" key="2">
    <source>
        <dbReference type="Proteomes" id="UP000011626"/>
    </source>
</evidence>
<keyword evidence="2" id="KW-1185">Reference proteome</keyword>
<dbReference type="STRING" id="797114.C475_10599"/>
<dbReference type="eggNOG" id="arCOG14221">
    <property type="taxonomic scope" value="Archaea"/>
</dbReference>
<protein>
    <submittedName>
        <fullName evidence="1">Uncharacterized protein</fullName>
    </submittedName>
</protein>
<gene>
    <name evidence="1" type="ORF">C475_10599</name>
</gene>